<evidence type="ECO:0000259" key="2">
    <source>
        <dbReference type="Pfam" id="PF13490"/>
    </source>
</evidence>
<proteinExistence type="predicted"/>
<evidence type="ECO:0000256" key="1">
    <source>
        <dbReference type="SAM" id="Phobius"/>
    </source>
</evidence>
<keyword evidence="1" id="KW-1133">Transmembrane helix</keyword>
<comment type="caution">
    <text evidence="3">The sequence shown here is derived from an EMBL/GenBank/DDBJ whole genome shotgun (WGS) entry which is preliminary data.</text>
</comment>
<dbReference type="InterPro" id="IPR027383">
    <property type="entry name" value="Znf_put"/>
</dbReference>
<dbReference type="Pfam" id="PF13490">
    <property type="entry name" value="zf-HC2"/>
    <property type="match status" value="1"/>
</dbReference>
<reference evidence="3" key="1">
    <citation type="submission" date="2019-07" db="EMBL/GenBank/DDBJ databases">
        <title>Phylogenomic Reclassification of ATCC Bacillus Strains and Various Taxa within the Genus Bacillus.</title>
        <authorList>
            <person name="Riojas M.A."/>
            <person name="Frank A.M."/>
            <person name="Fenn S.L."/>
            <person name="King S.P."/>
            <person name="Brower S.M."/>
            <person name="Hazbon M.H."/>
        </authorList>
    </citation>
    <scope>NUCLEOTIDE SEQUENCE</scope>
    <source>
        <strain evidence="3">NR-12239</strain>
    </source>
</reference>
<dbReference type="Proteomes" id="UP001248134">
    <property type="component" value="Unassembled WGS sequence"/>
</dbReference>
<keyword evidence="1" id="KW-0472">Membrane</keyword>
<protein>
    <recommendedName>
        <fullName evidence="2">Putative zinc-finger domain-containing protein</fullName>
    </recommendedName>
</protein>
<evidence type="ECO:0000313" key="4">
    <source>
        <dbReference type="Proteomes" id="UP001248134"/>
    </source>
</evidence>
<evidence type="ECO:0000313" key="3">
    <source>
        <dbReference type="EMBL" id="MDR4329185.1"/>
    </source>
</evidence>
<gene>
    <name evidence="3" type="ORF">FOS08_25930</name>
</gene>
<accession>A0AAJ2DMJ3</accession>
<organism evidence="3 4">
    <name type="scientific">Bacillus pseudomycoides</name>
    <dbReference type="NCBI Taxonomy" id="64104"/>
    <lineage>
        <taxon>Bacteria</taxon>
        <taxon>Bacillati</taxon>
        <taxon>Bacillota</taxon>
        <taxon>Bacilli</taxon>
        <taxon>Bacillales</taxon>
        <taxon>Bacillaceae</taxon>
        <taxon>Bacillus</taxon>
        <taxon>Bacillus cereus group</taxon>
    </lineage>
</organism>
<sequence>MKDIKCTIIQDLLPLYVDEVVSDDTKEMVEVHLQQCEHCQKEYEAMKQEVYIPAQTETSMLKRIQRNWRYKKWMIAGTSIFLTAALLFGAFFYVFHYETVIPYDEELVKIELQQQKLLAHYYGESYYGVHQAGPIEMEIDGVQKTVSFIQYTETIANSPSGDLFRKKTPREEADFISSVAQPEEVDMLDAVYYTTVDMDVLMADRSSWKLLLEDAILIWEK</sequence>
<keyword evidence="1" id="KW-0812">Transmembrane</keyword>
<dbReference type="AlphaFoldDB" id="A0AAJ2DMJ3"/>
<dbReference type="EMBL" id="VLYX01000052">
    <property type="protein sequence ID" value="MDR4329185.1"/>
    <property type="molecule type" value="Genomic_DNA"/>
</dbReference>
<feature type="domain" description="Putative zinc-finger" evidence="2">
    <location>
        <begin position="6"/>
        <end position="40"/>
    </location>
</feature>
<dbReference type="RefSeq" id="WP_080547283.1">
    <property type="nucleotide sequence ID" value="NZ_CM000743.1"/>
</dbReference>
<feature type="transmembrane region" description="Helical" evidence="1">
    <location>
        <begin position="73"/>
        <end position="95"/>
    </location>
</feature>
<name>A0AAJ2DMJ3_9BACI</name>